<evidence type="ECO:0000313" key="2">
    <source>
        <dbReference type="Proteomes" id="UP000004594"/>
    </source>
</evidence>
<dbReference type="EMBL" id="AENT01000001">
    <property type="protein sequence ID" value="EFR43408.1"/>
    <property type="molecule type" value="Genomic_DNA"/>
</dbReference>
<protein>
    <submittedName>
        <fullName evidence="1">Uncharacterized protein</fullName>
    </submittedName>
</protein>
<gene>
    <name evidence="1" type="ORF">HMPREF9220_1361</name>
</gene>
<comment type="caution">
    <text evidence="1">The sequence shown here is derived from an EMBL/GenBank/DDBJ whole genome shotgun (WGS) entry which is preliminary data.</text>
</comment>
<reference evidence="1 2" key="1">
    <citation type="submission" date="2010-11" db="EMBL/GenBank/DDBJ databases">
        <authorList>
            <person name="Durkin A.S."/>
            <person name="Madupu R."/>
            <person name="Torralba M."/>
            <person name="Gillis M."/>
            <person name="Methe B."/>
            <person name="Sutton G."/>
            <person name="Nelson K.E."/>
        </authorList>
    </citation>
    <scope>NUCLEOTIDE SEQUENCE [LARGE SCALE GENOMIC DNA]</scope>
    <source>
        <strain evidence="1 2">UPII 345-E</strain>
    </source>
</reference>
<dbReference type="AlphaFoldDB" id="E4L768"/>
<organism evidence="1 2">
    <name type="scientific">Dialister micraerophilus UPII 345-E</name>
    <dbReference type="NCBI Taxonomy" id="910314"/>
    <lineage>
        <taxon>Bacteria</taxon>
        <taxon>Bacillati</taxon>
        <taxon>Bacillota</taxon>
        <taxon>Negativicutes</taxon>
        <taxon>Veillonellales</taxon>
        <taxon>Veillonellaceae</taxon>
        <taxon>Dialister</taxon>
    </lineage>
</organism>
<evidence type="ECO:0000313" key="1">
    <source>
        <dbReference type="EMBL" id="EFR43408.1"/>
    </source>
</evidence>
<sequence length="41" mass="4925">MFYLLLLLCVFWAVLIDLFYFMLFLSKSYVSWQSVGLVLKN</sequence>
<accession>E4L768</accession>
<dbReference type="Proteomes" id="UP000004594">
    <property type="component" value="Unassembled WGS sequence"/>
</dbReference>
<proteinExistence type="predicted"/>
<name>E4L768_9FIRM</name>